<dbReference type="KEGG" id="vie:OL234_02130"/>
<evidence type="ECO:0000313" key="2">
    <source>
        <dbReference type="Proteomes" id="UP001179647"/>
    </source>
</evidence>
<dbReference type="Proteomes" id="UP001179647">
    <property type="component" value="Chromosome"/>
</dbReference>
<sequence>MIKRFAKGILVGSVLGGVLGTLLAPRSGKETKQKLAADMDEATAVTTELNDSLAKFKVSLTELKKTADDLIPKTKAETEERIQHFKYQAEPRLNEINKQVDKIKSRLDQENKS</sequence>
<dbReference type="AlphaFoldDB" id="A0AAF0CVH8"/>
<dbReference type="Pfam" id="PF12732">
    <property type="entry name" value="YtxH"/>
    <property type="match status" value="1"/>
</dbReference>
<dbReference type="PANTHER" id="PTHR35792">
    <property type="entry name" value="GENERAL STRESS PROTEIN"/>
    <property type="match status" value="1"/>
</dbReference>
<evidence type="ECO:0000313" key="1">
    <source>
        <dbReference type="EMBL" id="WEG73730.1"/>
    </source>
</evidence>
<keyword evidence="2" id="KW-1185">Reference proteome</keyword>
<accession>A0AAF0CVH8</accession>
<organism evidence="1 2">
    <name type="scientific">Vagococcus intermedius</name>
    <dbReference type="NCBI Taxonomy" id="2991418"/>
    <lineage>
        <taxon>Bacteria</taxon>
        <taxon>Bacillati</taxon>
        <taxon>Bacillota</taxon>
        <taxon>Bacilli</taxon>
        <taxon>Lactobacillales</taxon>
        <taxon>Enterococcaceae</taxon>
        <taxon>Vagococcus</taxon>
    </lineage>
</organism>
<dbReference type="InterPro" id="IPR024623">
    <property type="entry name" value="YtxH"/>
</dbReference>
<dbReference type="PANTHER" id="PTHR35792:SF1">
    <property type="entry name" value="SLL0268 PROTEIN"/>
    <property type="match status" value="1"/>
</dbReference>
<gene>
    <name evidence="1" type="ORF">OL234_02130</name>
</gene>
<protein>
    <submittedName>
        <fullName evidence="1">YtxH domain-containing protein</fullName>
    </submittedName>
</protein>
<proteinExistence type="predicted"/>
<dbReference type="EMBL" id="CP110232">
    <property type="protein sequence ID" value="WEG73730.1"/>
    <property type="molecule type" value="Genomic_DNA"/>
</dbReference>
<dbReference type="RefSeq" id="WP_275469530.1">
    <property type="nucleotide sequence ID" value="NZ_CP110232.1"/>
</dbReference>
<reference evidence="1" key="1">
    <citation type="submission" date="2022-10" db="EMBL/GenBank/DDBJ databases">
        <title>Vagococcus sp. isolated from poultry meat.</title>
        <authorList>
            <person name="Johansson P."/>
            <person name="Bjorkroth J."/>
        </authorList>
    </citation>
    <scope>NUCLEOTIDE SEQUENCE</scope>
    <source>
        <strain evidence="1">STAA11</strain>
    </source>
</reference>
<name>A0AAF0CVH8_9ENTE</name>
<dbReference type="InterPro" id="IPR052928">
    <property type="entry name" value="Desiccation-related_membrane"/>
</dbReference>